<reference evidence="6 7" key="1">
    <citation type="journal article" date="2016" name="Proc. Natl. Acad. Sci. U.S.A.">
        <title>Comparative genomics of biotechnologically important yeasts.</title>
        <authorList>
            <person name="Riley R."/>
            <person name="Haridas S."/>
            <person name="Wolfe K.H."/>
            <person name="Lopes M.R."/>
            <person name="Hittinger C.T."/>
            <person name="Goeker M."/>
            <person name="Salamov A.A."/>
            <person name="Wisecaver J.H."/>
            <person name="Long T.M."/>
            <person name="Calvey C.H."/>
            <person name="Aerts A.L."/>
            <person name="Barry K.W."/>
            <person name="Choi C."/>
            <person name="Clum A."/>
            <person name="Coughlan A.Y."/>
            <person name="Deshpande S."/>
            <person name="Douglass A.P."/>
            <person name="Hanson S.J."/>
            <person name="Klenk H.-P."/>
            <person name="LaButti K.M."/>
            <person name="Lapidus A."/>
            <person name="Lindquist E.A."/>
            <person name="Lipzen A.M."/>
            <person name="Meier-Kolthoff J.P."/>
            <person name="Ohm R.A."/>
            <person name="Otillar R.P."/>
            <person name="Pangilinan J.L."/>
            <person name="Peng Y."/>
            <person name="Rokas A."/>
            <person name="Rosa C.A."/>
            <person name="Scheuner C."/>
            <person name="Sibirny A.A."/>
            <person name="Slot J.C."/>
            <person name="Stielow J.B."/>
            <person name="Sun H."/>
            <person name="Kurtzman C.P."/>
            <person name="Blackwell M."/>
            <person name="Grigoriev I.V."/>
            <person name="Jeffries T.W."/>
        </authorList>
    </citation>
    <scope>NUCLEOTIDE SEQUENCE [LARGE SCALE GENOMIC DNA]</scope>
    <source>
        <strain evidence="7">ATCC 58044 / CBS 1984 / NCYC 433 / NRRL Y-366-8</strain>
    </source>
</reference>
<feature type="coiled-coil region" evidence="3">
    <location>
        <begin position="61"/>
        <end position="92"/>
    </location>
</feature>
<feature type="compositionally biased region" description="Polar residues" evidence="4">
    <location>
        <begin position="113"/>
        <end position="130"/>
    </location>
</feature>
<protein>
    <recommendedName>
        <fullName evidence="5">Zn(2)-C6 fungal-type domain-containing protein</fullName>
    </recommendedName>
</protein>
<keyword evidence="7" id="KW-1185">Reference proteome</keyword>
<dbReference type="SUPFAM" id="SSF57701">
    <property type="entry name" value="Zn2/Cys6 DNA-binding domain"/>
    <property type="match status" value="1"/>
</dbReference>
<keyword evidence="2" id="KW-0539">Nucleus</keyword>
<accession>A0A1E3NVV9</accession>
<organism evidence="6 7">
    <name type="scientific">Wickerhamomyces anomalus (strain ATCC 58044 / CBS 1984 / NCYC 433 / NRRL Y-366-8)</name>
    <name type="common">Yeast</name>
    <name type="synonym">Hansenula anomala</name>
    <dbReference type="NCBI Taxonomy" id="683960"/>
    <lineage>
        <taxon>Eukaryota</taxon>
        <taxon>Fungi</taxon>
        <taxon>Dikarya</taxon>
        <taxon>Ascomycota</taxon>
        <taxon>Saccharomycotina</taxon>
        <taxon>Saccharomycetes</taxon>
        <taxon>Phaffomycetales</taxon>
        <taxon>Wickerhamomycetaceae</taxon>
        <taxon>Wickerhamomyces</taxon>
    </lineage>
</organism>
<evidence type="ECO:0000313" key="7">
    <source>
        <dbReference type="Proteomes" id="UP000094112"/>
    </source>
</evidence>
<proteinExistence type="predicted"/>
<dbReference type="CDD" id="cd00067">
    <property type="entry name" value="GAL4"/>
    <property type="match status" value="1"/>
</dbReference>
<dbReference type="GO" id="GO:0005634">
    <property type="term" value="C:nucleus"/>
    <property type="evidence" value="ECO:0007669"/>
    <property type="project" value="UniProtKB-SubCell"/>
</dbReference>
<gene>
    <name evidence="6" type="ORF">WICANDRAFT_71190</name>
</gene>
<dbReference type="GO" id="GO:0000981">
    <property type="term" value="F:DNA-binding transcription factor activity, RNA polymerase II-specific"/>
    <property type="evidence" value="ECO:0007669"/>
    <property type="project" value="InterPro"/>
</dbReference>
<dbReference type="Gene3D" id="4.10.240.10">
    <property type="entry name" value="Zn(2)-C6 fungal-type DNA-binding domain"/>
    <property type="match status" value="1"/>
</dbReference>
<evidence type="ECO:0000313" key="6">
    <source>
        <dbReference type="EMBL" id="ODQ57254.1"/>
    </source>
</evidence>
<dbReference type="InterPro" id="IPR001138">
    <property type="entry name" value="Zn2Cys6_DnaBD"/>
</dbReference>
<evidence type="ECO:0000256" key="2">
    <source>
        <dbReference type="ARBA" id="ARBA00023242"/>
    </source>
</evidence>
<dbReference type="PROSITE" id="PS50048">
    <property type="entry name" value="ZN2_CY6_FUNGAL_2"/>
    <property type="match status" value="1"/>
</dbReference>
<dbReference type="AlphaFoldDB" id="A0A1E3NVV9"/>
<feature type="region of interest" description="Disordered" evidence="4">
    <location>
        <begin position="108"/>
        <end position="136"/>
    </location>
</feature>
<dbReference type="GO" id="GO:0008270">
    <property type="term" value="F:zinc ion binding"/>
    <property type="evidence" value="ECO:0007669"/>
    <property type="project" value="InterPro"/>
</dbReference>
<dbReference type="InterPro" id="IPR036864">
    <property type="entry name" value="Zn2-C6_fun-type_DNA-bd_sf"/>
</dbReference>
<dbReference type="GeneID" id="30201481"/>
<dbReference type="InterPro" id="IPR050613">
    <property type="entry name" value="Sec_Metabolite_Reg"/>
</dbReference>
<comment type="subcellular location">
    <subcellularLocation>
        <location evidence="1">Nucleus</location>
    </subcellularLocation>
</comment>
<dbReference type="EMBL" id="KV454214">
    <property type="protein sequence ID" value="ODQ57254.1"/>
    <property type="molecule type" value="Genomic_DNA"/>
</dbReference>
<evidence type="ECO:0000256" key="4">
    <source>
        <dbReference type="SAM" id="MobiDB-lite"/>
    </source>
</evidence>
<dbReference type="OrthoDB" id="3862662at2759"/>
<sequence length="825" mass="95447">MKAPSCTSCRLRRRKCDKQTPICGSCKELGIPADLCTYKILKTNTKVKDLRTILDDSKLKNQKLITEKLVLKKALEDKKREIREQCTAIKRETGSDKHDQYEVNPANVGSVHHMSTPTSQISEVRSTSRSPFVVSRKKPHGDSISWASLMSMEPKMKVLLSQIDRVINEQKTQLESSKRELKDPLKKASKLSHLRTTGIAHALELDNTDICADIHELLEEIQTHLPEKKTWDRVLELQFHIVPPKYVGFLHLDHDTYQEILNRSVEFDNLGNPSLNITLPQEADKLRDLGFLISYLIFTAYHTTQVIGESFPMSPVMCSRYSETLLWYHRIMSVKLGNLEDAQITPEYLQALIYNEIFNRYTPHGEYIPRSYEDNAFCIRRLVSIGRVLYLNQNVDQVYMNRSEAYRSSLKSTWNFLAFFDILESLDNGFPPSIKPNELVRYQNFSDRYTESLIVLNKVLHTYIKLQCKEYNDAKFIQSIENDCIGELQELLATEYRPWDQDYQLFMSFTFEDSSRSREFTYESASFNMRFTIYSTIQIFYFLCFEKASKSEICSSKLARRLEILSLKYSYLLVLLINAYFEIYDKLITLPKSSENGVLEMMLATFPHLILALRKLQVCAGAKIFRSIPLRNVSAVKTFLNGTKIDEEAFLREVGEKKQSYKELFTIGELSDSSLDKDDDKIAAKYSPLMDFKFVIYVAGAITGELAERMFSEKSSLRMVKLNHVFFYLLKLSSFFMNCSFYSDGTPIENHKNYIKGLHRIKPQDSTSFSTEFDFQRLFEEAINTNSESFDFSGFFNISNGPFQNSDIDEFLSGYPSFHNDFGGI</sequence>
<name>A0A1E3NVV9_WICAA</name>
<keyword evidence="3" id="KW-0175">Coiled coil</keyword>
<feature type="domain" description="Zn(2)-C6 fungal-type" evidence="5">
    <location>
        <begin position="5"/>
        <end position="38"/>
    </location>
</feature>
<dbReference type="RefSeq" id="XP_019036461.1">
    <property type="nucleotide sequence ID" value="XM_019184235.1"/>
</dbReference>
<dbReference type="Proteomes" id="UP000094112">
    <property type="component" value="Unassembled WGS sequence"/>
</dbReference>
<dbReference type="PANTHER" id="PTHR31001">
    <property type="entry name" value="UNCHARACTERIZED TRANSCRIPTIONAL REGULATORY PROTEIN"/>
    <property type="match status" value="1"/>
</dbReference>
<dbReference type="SMART" id="SM00066">
    <property type="entry name" value="GAL4"/>
    <property type="match status" value="1"/>
</dbReference>
<evidence type="ECO:0000256" key="1">
    <source>
        <dbReference type="ARBA" id="ARBA00004123"/>
    </source>
</evidence>
<evidence type="ECO:0000259" key="5">
    <source>
        <dbReference type="PROSITE" id="PS50048"/>
    </source>
</evidence>
<dbReference type="Pfam" id="PF00172">
    <property type="entry name" value="Zn_clus"/>
    <property type="match status" value="1"/>
</dbReference>
<evidence type="ECO:0000256" key="3">
    <source>
        <dbReference type="SAM" id="Coils"/>
    </source>
</evidence>